<dbReference type="InterPro" id="IPR032485">
    <property type="entry name" value="LRP1-like_beta_prop"/>
</dbReference>
<evidence type="ECO:0000313" key="2">
    <source>
        <dbReference type="EMBL" id="BCZ45897.1"/>
    </source>
</evidence>
<name>A0ABM7TA84_9CLOT</name>
<reference evidence="3" key="1">
    <citation type="submission" date="2021-07" db="EMBL/GenBank/DDBJ databases">
        <title>Complete genome sequencing of a Clostridium isolate.</title>
        <authorList>
            <person name="Ueki A."/>
            <person name="Tonouchi A."/>
        </authorList>
    </citation>
    <scope>NUCLEOTIDE SEQUENCE [LARGE SCALE GENOMIC DNA]</scope>
    <source>
        <strain evidence="3">C5S11</strain>
    </source>
</reference>
<evidence type="ECO:0000313" key="3">
    <source>
        <dbReference type="Proteomes" id="UP000824633"/>
    </source>
</evidence>
<dbReference type="EMBL" id="AP024849">
    <property type="protein sequence ID" value="BCZ45897.1"/>
    <property type="molecule type" value="Genomic_DNA"/>
</dbReference>
<protein>
    <recommendedName>
        <fullName evidence="1">Prolow-density lipoprotein receptor-related protein 1-like beta-propeller domain-containing protein</fullName>
    </recommendedName>
</protein>
<keyword evidence="3" id="KW-1185">Reference proteome</keyword>
<sequence>MKLDGNKNTKICDDETLFMTACEDTVYYSNKLYKINGDGTGKAKLSNNKAIFINASHNYVYHINYLDNENLYEIPAIGGKSEKITNEYGTNITILKDKIFFDGMFYRK</sequence>
<dbReference type="Proteomes" id="UP000824633">
    <property type="component" value="Chromosome"/>
</dbReference>
<gene>
    <name evidence="2" type="ORF">psyc5s11_19640</name>
</gene>
<dbReference type="Pfam" id="PF16472">
    <property type="entry name" value="DUF5050"/>
    <property type="match status" value="1"/>
</dbReference>
<feature type="domain" description="Prolow-density lipoprotein receptor-related protein 1-like beta-propeller" evidence="1">
    <location>
        <begin position="2"/>
        <end position="101"/>
    </location>
</feature>
<organism evidence="2 3">
    <name type="scientific">Clostridium gelidum</name>
    <dbReference type="NCBI Taxonomy" id="704125"/>
    <lineage>
        <taxon>Bacteria</taxon>
        <taxon>Bacillati</taxon>
        <taxon>Bacillota</taxon>
        <taxon>Clostridia</taxon>
        <taxon>Eubacteriales</taxon>
        <taxon>Clostridiaceae</taxon>
        <taxon>Clostridium</taxon>
    </lineage>
</organism>
<accession>A0ABM7TA84</accession>
<evidence type="ECO:0000259" key="1">
    <source>
        <dbReference type="Pfam" id="PF16472"/>
    </source>
</evidence>
<proteinExistence type="predicted"/>